<evidence type="ECO:0008006" key="3">
    <source>
        <dbReference type="Google" id="ProtNLM"/>
    </source>
</evidence>
<name>A0A1M6Y092_PSETH</name>
<dbReference type="Pfam" id="PF19799">
    <property type="entry name" value="DUF6282"/>
    <property type="match status" value="1"/>
</dbReference>
<accession>A0A1M6Y092</accession>
<dbReference type="RefSeq" id="WP_073459070.1">
    <property type="nucleotide sequence ID" value="NZ_FRAP01000018.1"/>
</dbReference>
<gene>
    <name evidence="1" type="ORF">SAMN05443637_118112</name>
</gene>
<evidence type="ECO:0000313" key="2">
    <source>
        <dbReference type="Proteomes" id="UP000184363"/>
    </source>
</evidence>
<dbReference type="STRING" id="1848.SAMN05443637_118112"/>
<dbReference type="OrthoDB" id="9789440at2"/>
<dbReference type="EMBL" id="FRAP01000018">
    <property type="protein sequence ID" value="SHL11634.1"/>
    <property type="molecule type" value="Genomic_DNA"/>
</dbReference>
<dbReference type="Proteomes" id="UP000184363">
    <property type="component" value="Unassembled WGS sequence"/>
</dbReference>
<reference evidence="1 2" key="1">
    <citation type="submission" date="2016-11" db="EMBL/GenBank/DDBJ databases">
        <authorList>
            <person name="Jaros S."/>
            <person name="Januszkiewicz K."/>
            <person name="Wedrychowicz H."/>
        </authorList>
    </citation>
    <scope>NUCLEOTIDE SEQUENCE [LARGE SCALE GENOMIC DNA]</scope>
    <source>
        <strain evidence="1 2">DSM 43832</strain>
    </source>
</reference>
<organism evidence="1 2">
    <name type="scientific">Pseudonocardia thermophila</name>
    <dbReference type="NCBI Taxonomy" id="1848"/>
    <lineage>
        <taxon>Bacteria</taxon>
        <taxon>Bacillati</taxon>
        <taxon>Actinomycetota</taxon>
        <taxon>Actinomycetes</taxon>
        <taxon>Pseudonocardiales</taxon>
        <taxon>Pseudonocardiaceae</taxon>
        <taxon>Pseudonocardia</taxon>
    </lineage>
</organism>
<sequence length="296" mass="32538">MSAIERVLHGLVDLHCHSGPNPLPRRFDHVEAARDGARLGMRAFLAKSHHHNTVMDLLAMREQLSGLSTQVFGGIALNQWVGGINPYAVEMALRMGGRCVWFPTVSSSAHIDHHNRGGGFPKPTIPLTSTQIDVRDADGELLPEVLRVIDLIVENDALLSAGHMAPDDIRAVFTAARERGVRRMVISHPNFVIGSDPDQCREFTALGAFVEHETAMYDPEVANARWTPEQLMQWIADIGPEHTVLASDLGQVGRPMPVDSFLRVGEALLDLGLPEKDLQRIVRGNPAFLIGLEDQP</sequence>
<dbReference type="Gene3D" id="3.20.20.140">
    <property type="entry name" value="Metal-dependent hydrolases"/>
    <property type="match status" value="1"/>
</dbReference>
<evidence type="ECO:0000313" key="1">
    <source>
        <dbReference type="EMBL" id="SHL11634.1"/>
    </source>
</evidence>
<protein>
    <recommendedName>
        <fullName evidence="3">Amidohydrolase</fullName>
    </recommendedName>
</protein>
<keyword evidence="2" id="KW-1185">Reference proteome</keyword>
<dbReference type="InterPro" id="IPR032466">
    <property type="entry name" value="Metal_Hydrolase"/>
</dbReference>
<dbReference type="InterPro" id="IPR046249">
    <property type="entry name" value="DUF6282"/>
</dbReference>
<dbReference type="SUPFAM" id="SSF51556">
    <property type="entry name" value="Metallo-dependent hydrolases"/>
    <property type="match status" value="1"/>
</dbReference>
<dbReference type="AlphaFoldDB" id="A0A1M6Y092"/>
<proteinExistence type="predicted"/>